<name>A0A8X6LDZ3_TRICU</name>
<sequence>MSKLKHPSCLLCVGATQSGKTSLIRQMIAQKAHDYGLKSIIWCYKAFQDWFFEEKGISFVQGKPENFENESLVIIYDWMSDLNGKIAELFIATSHNSRIRVILILQNLFPRNKVMRDISLNVQYIILFKNNRDVGQIQCFRKTIKHQRKSVYGNKASAFMDAYKKSTQGNFNYLLVDLHIRGRTKNSGSERVYSPIAMDSIGFMSQ</sequence>
<evidence type="ECO:0000313" key="1">
    <source>
        <dbReference type="EMBL" id="GFR04992.1"/>
    </source>
</evidence>
<dbReference type="Proteomes" id="UP000887116">
    <property type="component" value="Unassembled WGS sequence"/>
</dbReference>
<comment type="caution">
    <text evidence="1">The sequence shown here is derived from an EMBL/GenBank/DDBJ whole genome shotgun (WGS) entry which is preliminary data.</text>
</comment>
<evidence type="ECO:0000313" key="2">
    <source>
        <dbReference type="Proteomes" id="UP000887116"/>
    </source>
</evidence>
<dbReference type="AlphaFoldDB" id="A0A8X6LDZ3"/>
<dbReference type="EMBL" id="BMAO01035651">
    <property type="protein sequence ID" value="GFR04992.1"/>
    <property type="molecule type" value="Genomic_DNA"/>
</dbReference>
<accession>A0A8X6LDZ3</accession>
<dbReference type="OrthoDB" id="6425971at2759"/>
<keyword evidence="2" id="KW-1185">Reference proteome</keyword>
<reference evidence="1" key="1">
    <citation type="submission" date="2020-07" db="EMBL/GenBank/DDBJ databases">
        <title>Multicomponent nature underlies the extraordinary mechanical properties of spider dragline silk.</title>
        <authorList>
            <person name="Kono N."/>
            <person name="Nakamura H."/>
            <person name="Mori M."/>
            <person name="Yoshida Y."/>
            <person name="Ohtoshi R."/>
            <person name="Malay A.D."/>
            <person name="Moran D.A.P."/>
            <person name="Tomita M."/>
            <person name="Numata K."/>
            <person name="Arakawa K."/>
        </authorList>
    </citation>
    <scope>NUCLEOTIDE SEQUENCE</scope>
</reference>
<protein>
    <submittedName>
        <fullName evidence="1">Uncharacterized protein</fullName>
    </submittedName>
</protein>
<organism evidence="1 2">
    <name type="scientific">Trichonephila clavata</name>
    <name type="common">Joro spider</name>
    <name type="synonym">Nephila clavata</name>
    <dbReference type="NCBI Taxonomy" id="2740835"/>
    <lineage>
        <taxon>Eukaryota</taxon>
        <taxon>Metazoa</taxon>
        <taxon>Ecdysozoa</taxon>
        <taxon>Arthropoda</taxon>
        <taxon>Chelicerata</taxon>
        <taxon>Arachnida</taxon>
        <taxon>Araneae</taxon>
        <taxon>Araneomorphae</taxon>
        <taxon>Entelegynae</taxon>
        <taxon>Araneoidea</taxon>
        <taxon>Nephilidae</taxon>
        <taxon>Trichonephila</taxon>
    </lineage>
</organism>
<gene>
    <name evidence="1" type="primary">AVEN_2425_1</name>
    <name evidence="1" type="ORF">TNCT_398531</name>
</gene>
<proteinExistence type="predicted"/>